<comment type="similarity">
    <text evidence="1 8">Belongs to the RAP1 family.</text>
</comment>
<feature type="compositionally biased region" description="Acidic residues" evidence="9">
    <location>
        <begin position="663"/>
        <end position="678"/>
    </location>
</feature>
<keyword evidence="6" id="KW-0804">Transcription</keyword>
<comment type="subunit">
    <text evidence="8">Homodimer.</text>
</comment>
<keyword evidence="3 8" id="KW-0779">Telomere</keyword>
<organism evidence="13 14">
    <name type="scientific">Zasmidium cellare</name>
    <name type="common">Wine cellar mold</name>
    <name type="synonym">Racodium cellare</name>
    <dbReference type="NCBI Taxonomy" id="395010"/>
    <lineage>
        <taxon>Eukaryota</taxon>
        <taxon>Fungi</taxon>
        <taxon>Dikarya</taxon>
        <taxon>Ascomycota</taxon>
        <taxon>Pezizomycotina</taxon>
        <taxon>Dothideomycetes</taxon>
        <taxon>Dothideomycetidae</taxon>
        <taxon>Mycosphaerellales</taxon>
        <taxon>Mycosphaerellaceae</taxon>
        <taxon>Zasmidium</taxon>
    </lineage>
</organism>
<evidence type="ECO:0000313" key="14">
    <source>
        <dbReference type="Proteomes" id="UP001305779"/>
    </source>
</evidence>
<dbReference type="Gene3D" id="1.10.10.60">
    <property type="entry name" value="Homeodomain-like"/>
    <property type="match status" value="1"/>
</dbReference>
<gene>
    <name evidence="13" type="ORF">PRZ48_000355</name>
</gene>
<feature type="domain" description="TRF2-interacting telomeric protein/Rap1 C-terminal" evidence="11">
    <location>
        <begin position="819"/>
        <end position="899"/>
    </location>
</feature>
<evidence type="ECO:0000313" key="13">
    <source>
        <dbReference type="EMBL" id="KAK4506623.1"/>
    </source>
</evidence>
<feature type="compositionally biased region" description="Polar residues" evidence="9">
    <location>
        <begin position="316"/>
        <end position="339"/>
    </location>
</feature>
<feature type="region of interest" description="Disordered" evidence="9">
    <location>
        <begin position="412"/>
        <end position="503"/>
    </location>
</feature>
<feature type="domain" description="BRCT" evidence="12">
    <location>
        <begin position="20"/>
        <end position="90"/>
    </location>
</feature>
<sequence length="906" mass="100345">MANPPVVVTGSNAQTPQVGQIFDDIKFFLVQRMPSRSRFVRDIEANGGRVVKIESQADYVIADHMRKDAPAGSYSYTLIDVALKEGQLPNSSEHAIRPPGDVREVGSTTMAKGTRRAFTIEDDQFLWNWVETAKAEGDFLKGNEIYKRLEKVNSRHTHQSWRDRYIKHLSVRPPAGVKVSANPPPSPPIAEDNAVSPAPEPRPFGDLEFEKLMGNASDIERIPAKTWQEAWEAFASAEKDTPHSAEEWASYYQLEVRPKYLQLMAEEEEEEGEERQEPIETNRTDVDQKQGKTPKKRKQDADEQLDPRDRTKKQKTATPETNGNSNPQPAQNKPSGDTATTKRSDTMRHQASQALDLVANGNAIMSEPIITSDLNEAANMQLQQEADANGVDGMPPPQSDEALFHDIQTQQSEVEMPTSDANRAAEAQFGDWRASDDHGRGRQAYVEDEREESLSDEPTPRPPPAAPMALTAQNLASQQAQHEPPITRGTDLPKDDDDADQTNFAEYLSSIVGVKGGQDVPTESRPANSIQKGVNGAVSGGQAAPDQTPTRRTAHLPLSSPQEIDDALEAGLNWPASPLQRRRRDVDPEQSAEPTVVYPQLPSQQGESSSQIDDAIEEPAEALMSQLNRPTSSDRRGSGSQVDFERIFRDDDVQVEEGQSQSQEDEYNEGHEEDDDYDKLDLSMLEPDFQPSPNRQQAQPDGRNGDQEGVPRAHSVVEISSHVSTSEYSESSRGSPQPWSREPTNGKSGHAVDTQDILNAETQKPDLGLPMPMSSDDEVDEKFTVRSQDMPGRDKGKSKAVELEVLDTPEQVNDWVSTMVVRGYKKNAVVKALKCTSMRPDLALLVLIEQKAGKGIPSDVPGVWTQHEDTLLESGDAQGLAELGEKHGWEELDARFKFLDNWRTLS</sequence>
<feature type="compositionally biased region" description="Polar residues" evidence="9">
    <location>
        <begin position="601"/>
        <end position="612"/>
    </location>
</feature>
<evidence type="ECO:0000256" key="8">
    <source>
        <dbReference type="RuleBase" id="RU367107"/>
    </source>
</evidence>
<dbReference type="EMBL" id="JAXOVC010000001">
    <property type="protein sequence ID" value="KAK4506623.1"/>
    <property type="molecule type" value="Genomic_DNA"/>
</dbReference>
<feature type="region of interest" description="Disordered" evidence="9">
    <location>
        <begin position="515"/>
        <end position="751"/>
    </location>
</feature>
<evidence type="ECO:0000259" key="10">
    <source>
        <dbReference type="Pfam" id="PF08914"/>
    </source>
</evidence>
<comment type="function">
    <text evidence="8">Involved in the regulation of telomere length, clustering and has a specific role in telomere position effect (TPE).</text>
</comment>
<evidence type="ECO:0000256" key="6">
    <source>
        <dbReference type="ARBA" id="ARBA00023163"/>
    </source>
</evidence>
<keyword evidence="2 8" id="KW-0158">Chromosome</keyword>
<feature type="region of interest" description="Disordered" evidence="9">
    <location>
        <begin position="266"/>
        <end position="354"/>
    </location>
</feature>
<evidence type="ECO:0000256" key="4">
    <source>
        <dbReference type="ARBA" id="ARBA00023015"/>
    </source>
</evidence>
<feature type="compositionally biased region" description="Basic and acidic residues" evidence="9">
    <location>
        <begin position="275"/>
        <end position="290"/>
    </location>
</feature>
<evidence type="ECO:0000256" key="2">
    <source>
        <dbReference type="ARBA" id="ARBA00022454"/>
    </source>
</evidence>
<evidence type="ECO:0000256" key="5">
    <source>
        <dbReference type="ARBA" id="ARBA00023159"/>
    </source>
</evidence>
<keyword evidence="7 8" id="KW-0539">Nucleus</keyword>
<evidence type="ECO:0000256" key="1">
    <source>
        <dbReference type="ARBA" id="ARBA00010467"/>
    </source>
</evidence>
<comment type="subcellular location">
    <subcellularLocation>
        <location evidence="8">Nucleus</location>
    </subcellularLocation>
    <subcellularLocation>
        <location evidence="8">Chromosome</location>
        <location evidence="8">Telomere</location>
    </subcellularLocation>
</comment>
<dbReference type="SUPFAM" id="SSF46689">
    <property type="entry name" value="Homeodomain-like"/>
    <property type="match status" value="1"/>
</dbReference>
<dbReference type="Gene3D" id="1.10.10.2170">
    <property type="match status" value="1"/>
</dbReference>
<evidence type="ECO:0000259" key="12">
    <source>
        <dbReference type="Pfam" id="PF16589"/>
    </source>
</evidence>
<dbReference type="PANTHER" id="PTHR16466">
    <property type="entry name" value="TELOMERE REPEAT-BINDING FACTOR 2-INTERACTING PROTEIN 1"/>
    <property type="match status" value="1"/>
</dbReference>
<reference evidence="13 14" key="1">
    <citation type="journal article" date="2023" name="G3 (Bethesda)">
        <title>A chromosome-level genome assembly of Zasmidium syzygii isolated from banana leaves.</title>
        <authorList>
            <person name="van Westerhoven A.C."/>
            <person name="Mehrabi R."/>
            <person name="Talebi R."/>
            <person name="Steentjes M.B.F."/>
            <person name="Corcolon B."/>
            <person name="Chong P.A."/>
            <person name="Kema G.H.J."/>
            <person name="Seidl M.F."/>
        </authorList>
    </citation>
    <scope>NUCLEOTIDE SEQUENCE [LARGE SCALE GENOMIC DNA]</scope>
    <source>
        <strain evidence="13 14">P124</strain>
    </source>
</reference>
<dbReference type="InterPro" id="IPR001357">
    <property type="entry name" value="BRCT_dom"/>
</dbReference>
<keyword evidence="14" id="KW-1185">Reference proteome</keyword>
<feature type="domain" description="TERF2-interacting telomeric protein 1 Myb" evidence="10">
    <location>
        <begin position="118"/>
        <end position="173"/>
    </location>
</feature>
<comment type="caution">
    <text evidence="13">The sequence shown here is derived from an EMBL/GenBank/DDBJ whole genome shotgun (WGS) entry which is preliminary data.</text>
</comment>
<dbReference type="InterPro" id="IPR009057">
    <property type="entry name" value="Homeodomain-like_sf"/>
</dbReference>
<feature type="compositionally biased region" description="Basic and acidic residues" evidence="9">
    <location>
        <begin position="632"/>
        <end position="652"/>
    </location>
</feature>
<keyword evidence="5" id="KW-0010">Activator</keyword>
<dbReference type="PANTHER" id="PTHR16466:SF6">
    <property type="entry name" value="TELOMERIC REPEAT-BINDING FACTOR 2-INTERACTING PROTEIN 1"/>
    <property type="match status" value="1"/>
</dbReference>
<evidence type="ECO:0000256" key="9">
    <source>
        <dbReference type="SAM" id="MobiDB-lite"/>
    </source>
</evidence>
<dbReference type="Pfam" id="PF16589">
    <property type="entry name" value="BRCT_2"/>
    <property type="match status" value="1"/>
</dbReference>
<dbReference type="InterPro" id="IPR015010">
    <property type="entry name" value="TERF2IP_Myb"/>
</dbReference>
<dbReference type="CDD" id="cd11655">
    <property type="entry name" value="rap1_myb-like"/>
    <property type="match status" value="1"/>
</dbReference>
<dbReference type="InterPro" id="IPR021661">
    <property type="entry name" value="Rap1_C"/>
</dbReference>
<feature type="compositionally biased region" description="Acidic residues" evidence="9">
    <location>
        <begin position="446"/>
        <end position="455"/>
    </location>
</feature>
<accession>A0ABR0EZW0</accession>
<dbReference type="Pfam" id="PF08914">
    <property type="entry name" value="Myb_Rap1"/>
    <property type="match status" value="1"/>
</dbReference>
<feature type="compositionally biased region" description="Basic and acidic residues" evidence="9">
    <location>
        <begin position="299"/>
        <end position="309"/>
    </location>
</feature>
<name>A0ABR0EZW0_ZASCE</name>
<evidence type="ECO:0000256" key="7">
    <source>
        <dbReference type="ARBA" id="ARBA00023242"/>
    </source>
</evidence>
<feature type="compositionally biased region" description="Low complexity" evidence="9">
    <location>
        <begin position="718"/>
        <end position="735"/>
    </location>
</feature>
<keyword evidence="4" id="KW-0805">Transcription regulation</keyword>
<dbReference type="InterPro" id="IPR039595">
    <property type="entry name" value="TE2IP/Rap1"/>
</dbReference>
<proteinExistence type="inferred from homology"/>
<dbReference type="InterPro" id="IPR038104">
    <property type="entry name" value="Rap1_C_sf"/>
</dbReference>
<protein>
    <recommendedName>
        <fullName evidence="8">DNA-binding protein RAP1</fullName>
    </recommendedName>
</protein>
<evidence type="ECO:0000259" key="11">
    <source>
        <dbReference type="Pfam" id="PF11626"/>
    </source>
</evidence>
<dbReference type="Proteomes" id="UP001305779">
    <property type="component" value="Unassembled WGS sequence"/>
</dbReference>
<dbReference type="Pfam" id="PF11626">
    <property type="entry name" value="Rap1_C"/>
    <property type="match status" value="1"/>
</dbReference>
<feature type="region of interest" description="Disordered" evidence="9">
    <location>
        <begin position="174"/>
        <end position="202"/>
    </location>
</feature>
<evidence type="ECO:0000256" key="3">
    <source>
        <dbReference type="ARBA" id="ARBA00022895"/>
    </source>
</evidence>